<protein>
    <recommendedName>
        <fullName evidence="3">Sulfotransferase family protein</fullName>
    </recommendedName>
</protein>
<dbReference type="InterPro" id="IPR027417">
    <property type="entry name" value="P-loop_NTPase"/>
</dbReference>
<dbReference type="Proteomes" id="UP000244037">
    <property type="component" value="Unassembled WGS sequence"/>
</dbReference>
<dbReference type="SUPFAM" id="SSF52540">
    <property type="entry name" value="P-loop containing nucleoside triphosphate hydrolases"/>
    <property type="match status" value="1"/>
</dbReference>
<dbReference type="EMBL" id="QAYC01000019">
    <property type="protein sequence ID" value="PTW44017.1"/>
    <property type="molecule type" value="Genomic_DNA"/>
</dbReference>
<accession>A0A8E2VHT2</accession>
<sequence length="247" mass="28036">MHNGAMSLVRVPDMSLPSFHTFANFLGRRILPFSNGRVVSPPGEIGHHGRRCIVVATPMRSGTHVMIDLLLNNLPAYRNRPLYIDLDQHLRRGQMPVDPQAGYVVKTHYPFTMPGGPFAEDRLRTLFEGALVITIERDQTEIVRSLARWHGATPDQILSRFGDGLDRFRAFWPGRDRVAIDHRTLFDREAMQALLRQIAERTGTDPAPRFVPPPPRDATQRIYLMKATTRLLGARAPRINTTIFTLK</sequence>
<comment type="caution">
    <text evidence="1">The sequence shown here is derived from an EMBL/GenBank/DDBJ whole genome shotgun (WGS) entry which is preliminary data.</text>
</comment>
<reference evidence="1 2" key="1">
    <citation type="submission" date="2018-04" db="EMBL/GenBank/DDBJ databases">
        <title>Genomic Encyclopedia of Archaeal and Bacterial Type Strains, Phase II (KMG-II): from individual species to whole genera.</title>
        <authorList>
            <person name="Goeker M."/>
        </authorList>
    </citation>
    <scope>NUCLEOTIDE SEQUENCE [LARGE SCALE GENOMIC DNA]</scope>
    <source>
        <strain evidence="1 2">DSM 19783</strain>
    </source>
</reference>
<evidence type="ECO:0000313" key="1">
    <source>
        <dbReference type="EMBL" id="PTW44017.1"/>
    </source>
</evidence>
<keyword evidence="2" id="KW-1185">Reference proteome</keyword>
<dbReference type="AlphaFoldDB" id="A0A8E2VHT2"/>
<evidence type="ECO:0008006" key="3">
    <source>
        <dbReference type="Google" id="ProtNLM"/>
    </source>
</evidence>
<evidence type="ECO:0000313" key="2">
    <source>
        <dbReference type="Proteomes" id="UP000244037"/>
    </source>
</evidence>
<organism evidence="1 2">
    <name type="scientific">Rhodovulum kholense</name>
    <dbReference type="NCBI Taxonomy" id="453584"/>
    <lineage>
        <taxon>Bacteria</taxon>
        <taxon>Pseudomonadati</taxon>
        <taxon>Pseudomonadota</taxon>
        <taxon>Alphaproteobacteria</taxon>
        <taxon>Rhodobacterales</taxon>
        <taxon>Paracoccaceae</taxon>
        <taxon>Rhodovulum</taxon>
    </lineage>
</organism>
<gene>
    <name evidence="1" type="ORF">C8N38_11916</name>
</gene>
<name>A0A8E2VHT2_9RHOB</name>
<proteinExistence type="predicted"/>